<feature type="compositionally biased region" description="Pro residues" evidence="1">
    <location>
        <begin position="133"/>
        <end position="146"/>
    </location>
</feature>
<name>A0A6G2B6M2_9ACTN</name>
<dbReference type="Proteomes" id="UP000473014">
    <property type="component" value="Unassembled WGS sequence"/>
</dbReference>
<evidence type="ECO:0000259" key="2">
    <source>
        <dbReference type="Pfam" id="PF01471"/>
    </source>
</evidence>
<feature type="region of interest" description="Disordered" evidence="1">
    <location>
        <begin position="94"/>
        <end position="209"/>
    </location>
</feature>
<sequence>MAIRSDREPPFHRPAAGPARSLGPWDDARVSPPGGEGHGAGHGTDPAAGSVALPEAGGGFLSGQRGPRAVSLILTTGTIGSALAGLLLASGVLTPASGGRPAGLAQAPPTTTSAPEGGASVAPVPSPTARVPSTPPPKPRTAPPSGAPASGASPRTPAPAPPVSVPSPASRPSRAADPDVLRQGDTGPAVRELQERLSEIPHVYPDGGVDGRYDAAVAEAVARYQEWYGVRGDEEGVYGDDTRRDLEERT</sequence>
<evidence type="ECO:0000313" key="3">
    <source>
        <dbReference type="EMBL" id="MTE17900.1"/>
    </source>
</evidence>
<dbReference type="OrthoDB" id="4226197at2"/>
<keyword evidence="4" id="KW-1185">Reference proteome</keyword>
<feature type="domain" description="Peptidoglycan binding-like" evidence="2">
    <location>
        <begin position="186"/>
        <end position="244"/>
    </location>
</feature>
<dbReference type="InterPro" id="IPR036366">
    <property type="entry name" value="PGBDSf"/>
</dbReference>
<feature type="compositionally biased region" description="Low complexity" evidence="1">
    <location>
        <begin position="118"/>
        <end position="132"/>
    </location>
</feature>
<dbReference type="InterPro" id="IPR036365">
    <property type="entry name" value="PGBD-like_sf"/>
</dbReference>
<comment type="caution">
    <text evidence="3">The sequence shown here is derived from an EMBL/GenBank/DDBJ whole genome shotgun (WGS) entry which is preliminary data.</text>
</comment>
<protein>
    <recommendedName>
        <fullName evidence="2">Peptidoglycan binding-like domain-containing protein</fullName>
    </recommendedName>
</protein>
<reference evidence="3 4" key="1">
    <citation type="submission" date="2019-11" db="EMBL/GenBank/DDBJ databases">
        <authorList>
            <person name="Yuan L."/>
        </authorList>
    </citation>
    <scope>NUCLEOTIDE SEQUENCE [LARGE SCALE GENOMIC DNA]</scope>
    <source>
        <strain evidence="3 4">TRM43335</strain>
    </source>
</reference>
<dbReference type="Pfam" id="PF01471">
    <property type="entry name" value="PG_binding_1"/>
    <property type="match status" value="1"/>
</dbReference>
<evidence type="ECO:0000313" key="4">
    <source>
        <dbReference type="Proteomes" id="UP000473014"/>
    </source>
</evidence>
<dbReference type="AlphaFoldDB" id="A0A6G2B6M2"/>
<proteinExistence type="predicted"/>
<dbReference type="RefSeq" id="WP_155069507.1">
    <property type="nucleotide sequence ID" value="NZ_WIXO01000001.1"/>
</dbReference>
<feature type="compositionally biased region" description="Pro residues" evidence="1">
    <location>
        <begin position="156"/>
        <end position="165"/>
    </location>
</feature>
<feature type="region of interest" description="Disordered" evidence="1">
    <location>
        <begin position="1"/>
        <end position="65"/>
    </location>
</feature>
<dbReference type="InterPro" id="IPR002477">
    <property type="entry name" value="Peptidoglycan-bd-like"/>
</dbReference>
<dbReference type="EMBL" id="WIXO01000001">
    <property type="protein sequence ID" value="MTE17900.1"/>
    <property type="molecule type" value="Genomic_DNA"/>
</dbReference>
<organism evidence="3 4">
    <name type="scientific">Streptomyces taklimakanensis</name>
    <dbReference type="NCBI Taxonomy" id="2569853"/>
    <lineage>
        <taxon>Bacteria</taxon>
        <taxon>Bacillati</taxon>
        <taxon>Actinomycetota</taxon>
        <taxon>Actinomycetes</taxon>
        <taxon>Kitasatosporales</taxon>
        <taxon>Streptomycetaceae</taxon>
        <taxon>Streptomyces</taxon>
    </lineage>
</organism>
<evidence type="ECO:0000256" key="1">
    <source>
        <dbReference type="SAM" id="MobiDB-lite"/>
    </source>
</evidence>
<accession>A0A6G2B6M2</accession>
<feature type="compositionally biased region" description="Basic and acidic residues" evidence="1">
    <location>
        <begin position="1"/>
        <end position="11"/>
    </location>
</feature>
<dbReference type="Gene3D" id="1.10.101.10">
    <property type="entry name" value="PGBD-like superfamily/PGBD"/>
    <property type="match status" value="1"/>
</dbReference>
<dbReference type="SUPFAM" id="SSF47090">
    <property type="entry name" value="PGBD-like"/>
    <property type="match status" value="1"/>
</dbReference>
<gene>
    <name evidence="3" type="ORF">F0L17_01875</name>
</gene>